<proteinExistence type="predicted"/>
<evidence type="ECO:0000256" key="1">
    <source>
        <dbReference type="ARBA" id="ARBA00004141"/>
    </source>
</evidence>
<evidence type="ECO:0000256" key="2">
    <source>
        <dbReference type="ARBA" id="ARBA00022448"/>
    </source>
</evidence>
<feature type="transmembrane region" description="Helical" evidence="7">
    <location>
        <begin position="207"/>
        <end position="225"/>
    </location>
</feature>
<feature type="transmembrane region" description="Helical" evidence="7">
    <location>
        <begin position="323"/>
        <end position="342"/>
    </location>
</feature>
<keyword evidence="10" id="KW-1185">Reference proteome</keyword>
<evidence type="ECO:0000256" key="7">
    <source>
        <dbReference type="SAM" id="Phobius"/>
    </source>
</evidence>
<evidence type="ECO:0000313" key="9">
    <source>
        <dbReference type="EMBL" id="MFD0750754.1"/>
    </source>
</evidence>
<dbReference type="RefSeq" id="WP_377100297.1">
    <property type="nucleotide sequence ID" value="NZ_JBHTHU010000006.1"/>
</dbReference>
<evidence type="ECO:0000256" key="3">
    <source>
        <dbReference type="ARBA" id="ARBA00022692"/>
    </source>
</evidence>
<keyword evidence="2" id="KW-0813">Transport</keyword>
<evidence type="ECO:0000313" key="10">
    <source>
        <dbReference type="Proteomes" id="UP001596958"/>
    </source>
</evidence>
<comment type="subcellular location">
    <subcellularLocation>
        <location evidence="1">Membrane</location>
        <topology evidence="1">Multi-pass membrane protein</topology>
    </subcellularLocation>
</comment>
<feature type="transmembrane region" description="Helical" evidence="7">
    <location>
        <begin position="291"/>
        <end position="311"/>
    </location>
</feature>
<feature type="transmembrane region" description="Helical" evidence="7">
    <location>
        <begin position="107"/>
        <end position="130"/>
    </location>
</feature>
<keyword evidence="5" id="KW-0406">Ion transport</keyword>
<keyword evidence="3 7" id="KW-0812">Transmembrane</keyword>
<dbReference type="Proteomes" id="UP001596958">
    <property type="component" value="Unassembled WGS sequence"/>
</dbReference>
<dbReference type="InterPro" id="IPR006153">
    <property type="entry name" value="Cation/H_exchanger_TM"/>
</dbReference>
<keyword evidence="4 7" id="KW-1133">Transmembrane helix</keyword>
<feature type="transmembrane region" description="Helical" evidence="7">
    <location>
        <begin position="177"/>
        <end position="201"/>
    </location>
</feature>
<feature type="transmembrane region" description="Helical" evidence="7">
    <location>
        <begin position="39"/>
        <end position="58"/>
    </location>
</feature>
<gene>
    <name evidence="9" type="ORF">ACFQZS_11430</name>
</gene>
<feature type="transmembrane region" description="Helical" evidence="7">
    <location>
        <begin position="246"/>
        <end position="279"/>
    </location>
</feature>
<comment type="caution">
    <text evidence="9">The sequence shown here is derived from an EMBL/GenBank/DDBJ whole genome shotgun (WGS) entry which is preliminary data.</text>
</comment>
<feature type="domain" description="Cation/H+ exchanger transmembrane" evidence="8">
    <location>
        <begin position="21"/>
        <end position="403"/>
    </location>
</feature>
<dbReference type="Gene3D" id="1.20.1530.20">
    <property type="match status" value="1"/>
</dbReference>
<dbReference type="PANTHER" id="PTHR32468:SF0">
    <property type="entry name" value="K(+)_H(+) ANTIPORTER 1"/>
    <property type="match status" value="1"/>
</dbReference>
<organism evidence="9 10">
    <name type="scientific">Mucilaginibacter calamicampi</name>
    <dbReference type="NCBI Taxonomy" id="1302352"/>
    <lineage>
        <taxon>Bacteria</taxon>
        <taxon>Pseudomonadati</taxon>
        <taxon>Bacteroidota</taxon>
        <taxon>Sphingobacteriia</taxon>
        <taxon>Sphingobacteriales</taxon>
        <taxon>Sphingobacteriaceae</taxon>
        <taxon>Mucilaginibacter</taxon>
    </lineage>
</organism>
<evidence type="ECO:0000256" key="6">
    <source>
        <dbReference type="ARBA" id="ARBA00023136"/>
    </source>
</evidence>
<protein>
    <submittedName>
        <fullName evidence="9">Cation:proton antiporter</fullName>
    </submittedName>
</protein>
<keyword evidence="6 7" id="KW-0472">Membrane</keyword>
<evidence type="ECO:0000256" key="4">
    <source>
        <dbReference type="ARBA" id="ARBA00022989"/>
    </source>
</evidence>
<reference evidence="10" key="1">
    <citation type="journal article" date="2019" name="Int. J. Syst. Evol. Microbiol.">
        <title>The Global Catalogue of Microorganisms (GCM) 10K type strain sequencing project: providing services to taxonomists for standard genome sequencing and annotation.</title>
        <authorList>
            <consortium name="The Broad Institute Genomics Platform"/>
            <consortium name="The Broad Institute Genome Sequencing Center for Infectious Disease"/>
            <person name="Wu L."/>
            <person name="Ma J."/>
        </authorList>
    </citation>
    <scope>NUCLEOTIDE SEQUENCE [LARGE SCALE GENOMIC DNA]</scope>
    <source>
        <strain evidence="10">CCUG 63418</strain>
    </source>
</reference>
<feature type="transmembrane region" description="Helical" evidence="7">
    <location>
        <begin position="142"/>
        <end position="165"/>
    </location>
</feature>
<accession>A0ABW2YX19</accession>
<feature type="transmembrane region" description="Helical" evidence="7">
    <location>
        <begin position="78"/>
        <end position="95"/>
    </location>
</feature>
<dbReference type="EMBL" id="JBHTHU010000006">
    <property type="protein sequence ID" value="MFD0750754.1"/>
    <property type="molecule type" value="Genomic_DNA"/>
</dbReference>
<dbReference type="PANTHER" id="PTHR32468">
    <property type="entry name" value="CATION/H + ANTIPORTER"/>
    <property type="match status" value="1"/>
</dbReference>
<name>A0ABW2YX19_9SPHI</name>
<feature type="transmembrane region" description="Helical" evidence="7">
    <location>
        <begin position="384"/>
        <end position="403"/>
    </location>
</feature>
<evidence type="ECO:0000259" key="8">
    <source>
        <dbReference type="Pfam" id="PF00999"/>
    </source>
</evidence>
<feature type="transmembrane region" description="Helical" evidence="7">
    <location>
        <begin position="6"/>
        <end position="27"/>
    </location>
</feature>
<dbReference type="InterPro" id="IPR038770">
    <property type="entry name" value="Na+/solute_symporter_sf"/>
</dbReference>
<dbReference type="InterPro" id="IPR050794">
    <property type="entry name" value="CPA2_transporter"/>
</dbReference>
<evidence type="ECO:0000256" key="5">
    <source>
        <dbReference type="ARBA" id="ARBA00023065"/>
    </source>
</evidence>
<dbReference type="Pfam" id="PF00999">
    <property type="entry name" value="Na_H_Exchanger"/>
    <property type="match status" value="1"/>
</dbReference>
<sequence length="426" mass="46144">MISKLSSSEVLHFLIIVSLMLLLARLLGELCRQLKQPAIIGEVMAGIILGPSLLGGIFPDLFNEIFVSQPKAYGAYDGLANIGIMLLMFIAGFEIDLKQIRAQGKQAFSISMMGLLFPFAVGFAVAYYFYDHIFAQPSHNLIISAMFFGTALSITALSVITKILIDMDILQSKIGGLVLTAAMVDDFFGWILFSVILKLMGSGKEDASFLSIILVLVFVAFMLTIGRWGINKLLSLAQQHLKTGRIVTLCVILCLLGAIVTEYLGVRGVFGAFLVGIAIGDSEYFSARHRLALHQFVVNVLAPLFFASIGLRLNFIENFDLKVVLIILGIACFAKLGGAWLGSRMSGMSNNESWAVAFGMNARGSQEVVLGLIALQAGIIDEPLFVGLVVMTIVTIGISGPLMRHFILKEEADVARAKLPAELPST</sequence>